<comment type="caution">
    <text evidence="12">The sequence shown here is derived from an EMBL/GenBank/DDBJ whole genome shotgun (WGS) entry which is preliminary data.</text>
</comment>
<evidence type="ECO:0000259" key="11">
    <source>
        <dbReference type="PROSITE" id="PS50109"/>
    </source>
</evidence>
<dbReference type="OrthoDB" id="9778366at2"/>
<evidence type="ECO:0000313" key="13">
    <source>
        <dbReference type="Proteomes" id="UP000295390"/>
    </source>
</evidence>
<dbReference type="PANTHER" id="PTHR24421:SF10">
    <property type="entry name" value="NITRATE_NITRITE SENSOR PROTEIN NARQ"/>
    <property type="match status" value="1"/>
</dbReference>
<keyword evidence="8" id="KW-0902">Two-component regulatory system</keyword>
<dbReference type="InterPro" id="IPR003594">
    <property type="entry name" value="HATPase_dom"/>
</dbReference>
<proteinExistence type="predicted"/>
<reference evidence="12 13" key="1">
    <citation type="submission" date="2019-03" db="EMBL/GenBank/DDBJ databases">
        <title>Genomic Encyclopedia of Type Strains, Phase III (KMG-III): the genomes of soil and plant-associated and newly described type strains.</title>
        <authorList>
            <person name="Whitman W."/>
        </authorList>
    </citation>
    <scope>NUCLEOTIDE SEQUENCE [LARGE SCALE GENOMIC DNA]</scope>
    <source>
        <strain evidence="12 13">CECT 8283</strain>
    </source>
</reference>
<protein>
    <recommendedName>
        <fullName evidence="2">histidine kinase</fullName>
        <ecNumber evidence="2">2.7.13.3</ecNumber>
    </recommendedName>
</protein>
<evidence type="ECO:0000256" key="9">
    <source>
        <dbReference type="SAM" id="Coils"/>
    </source>
</evidence>
<evidence type="ECO:0000313" key="12">
    <source>
        <dbReference type="EMBL" id="TDQ23813.1"/>
    </source>
</evidence>
<dbReference type="Gene3D" id="1.20.5.1930">
    <property type="match status" value="1"/>
</dbReference>
<feature type="coiled-coil region" evidence="9">
    <location>
        <begin position="338"/>
        <end position="374"/>
    </location>
</feature>
<keyword evidence="10" id="KW-0812">Transmembrane</keyword>
<keyword evidence="3" id="KW-0597">Phosphoprotein</keyword>
<feature type="domain" description="Histidine kinase" evidence="11">
    <location>
        <begin position="445"/>
        <end position="630"/>
    </location>
</feature>
<keyword evidence="9" id="KW-0175">Coiled coil</keyword>
<evidence type="ECO:0000256" key="7">
    <source>
        <dbReference type="ARBA" id="ARBA00022840"/>
    </source>
</evidence>
<evidence type="ECO:0000256" key="8">
    <source>
        <dbReference type="ARBA" id="ARBA00023012"/>
    </source>
</evidence>
<dbReference type="RefSeq" id="WP_133536954.1">
    <property type="nucleotide sequence ID" value="NZ_SNYH01000005.1"/>
</dbReference>
<dbReference type="InterPro" id="IPR036890">
    <property type="entry name" value="HATPase_C_sf"/>
</dbReference>
<evidence type="ECO:0000256" key="3">
    <source>
        <dbReference type="ARBA" id="ARBA00022553"/>
    </source>
</evidence>
<dbReference type="InterPro" id="IPR011990">
    <property type="entry name" value="TPR-like_helical_dom_sf"/>
</dbReference>
<evidence type="ECO:0000256" key="4">
    <source>
        <dbReference type="ARBA" id="ARBA00022679"/>
    </source>
</evidence>
<dbReference type="SMART" id="SM00387">
    <property type="entry name" value="HATPase_c"/>
    <property type="match status" value="1"/>
</dbReference>
<evidence type="ECO:0000256" key="1">
    <source>
        <dbReference type="ARBA" id="ARBA00000085"/>
    </source>
</evidence>
<accession>A0A4R6TER9</accession>
<keyword evidence="10" id="KW-0472">Membrane</keyword>
<dbReference type="InterPro" id="IPR011712">
    <property type="entry name" value="Sig_transdc_His_kin_sub3_dim/P"/>
</dbReference>
<dbReference type="EMBL" id="SNYH01000005">
    <property type="protein sequence ID" value="TDQ23813.1"/>
    <property type="molecule type" value="Genomic_DNA"/>
</dbReference>
<sequence length="630" mass="72577">MQLKIEIGWLGKVKRALFVVKQMVVIVCLLFTCGVLSQTEMQMFKAFGVNPTIPNDSLFENIKKAKDFTSKYQTTFELIEFHQQKGNIDSIIYYGNKLYTEISDQKLKDKENYIAEISSVIAEGKLEKGLFDEALKWFLRGIEHSKENKDSKLYIKNRIGLGVVKFVREKEEEGQAIIEECIEKAPNEKLKHDALFELGFVFYVKGNLEAAKENYNKVKVFYVSEGYTKEALKTDLWLGKILQRENKIEEALDICYTVFNQSLSSGFYTLYAKAGNTLGSIYLQEKDYENAKKILSTVYINSIQWGNLDIERRAILGLQNAYAKTEDYKNAYSLMTQLNRLNNQILEIQNKQQVNELEVQYKTLEQKQEIQRQKAMKKNILIGFLIVLIPVLGLLYMYYQKLQTQSKLTKTLEEVSQQKITTLLKDQELKLVKASLEGQNNERKRIARELHDSIGGNLATIKLQLSNKNTSKQENLIQQVDDTYNQVRELSHNLMPKKFKDSAFTSIISAYIDNVKTLSKEQITLQIHPKEEIDEVGENLKVELYKIIQELLTNALKHAKATEIDIQLSVFNNSIKLLFEDDGVGFDQEKVKYGLGFQNLKDRLKTIEGNIFINAFPNRGTVIDIDVPLN</sequence>
<dbReference type="Pfam" id="PF07730">
    <property type="entry name" value="HisKA_3"/>
    <property type="match status" value="1"/>
</dbReference>
<dbReference type="AlphaFoldDB" id="A0A4R6TER9"/>
<gene>
    <name evidence="12" type="ORF">DFQ07_2343</name>
</gene>
<dbReference type="GO" id="GO:0046983">
    <property type="term" value="F:protein dimerization activity"/>
    <property type="evidence" value="ECO:0007669"/>
    <property type="project" value="InterPro"/>
</dbReference>
<dbReference type="Pfam" id="PF02518">
    <property type="entry name" value="HATPase_c"/>
    <property type="match status" value="1"/>
</dbReference>
<dbReference type="EC" id="2.7.13.3" evidence="2"/>
<evidence type="ECO:0000256" key="2">
    <source>
        <dbReference type="ARBA" id="ARBA00012438"/>
    </source>
</evidence>
<organism evidence="12 13">
    <name type="scientific">Tenacibaculum caenipelagi</name>
    <dbReference type="NCBI Taxonomy" id="1325435"/>
    <lineage>
        <taxon>Bacteria</taxon>
        <taxon>Pseudomonadati</taxon>
        <taxon>Bacteroidota</taxon>
        <taxon>Flavobacteriia</taxon>
        <taxon>Flavobacteriales</taxon>
        <taxon>Flavobacteriaceae</taxon>
        <taxon>Tenacibaculum</taxon>
    </lineage>
</organism>
<keyword evidence="6 12" id="KW-0418">Kinase</keyword>
<dbReference type="Gene3D" id="1.25.40.10">
    <property type="entry name" value="Tetratricopeptide repeat domain"/>
    <property type="match status" value="1"/>
</dbReference>
<dbReference type="SUPFAM" id="SSF55874">
    <property type="entry name" value="ATPase domain of HSP90 chaperone/DNA topoisomerase II/histidine kinase"/>
    <property type="match status" value="1"/>
</dbReference>
<dbReference type="PANTHER" id="PTHR24421">
    <property type="entry name" value="NITRATE/NITRITE SENSOR PROTEIN NARX-RELATED"/>
    <property type="match status" value="1"/>
</dbReference>
<dbReference type="Proteomes" id="UP000295390">
    <property type="component" value="Unassembled WGS sequence"/>
</dbReference>
<evidence type="ECO:0000256" key="10">
    <source>
        <dbReference type="SAM" id="Phobius"/>
    </source>
</evidence>
<dbReference type="CDD" id="cd16917">
    <property type="entry name" value="HATPase_UhpB-NarQ-NarX-like"/>
    <property type="match status" value="1"/>
</dbReference>
<feature type="transmembrane region" description="Helical" evidence="10">
    <location>
        <begin position="16"/>
        <end position="36"/>
    </location>
</feature>
<dbReference type="GO" id="GO:0016020">
    <property type="term" value="C:membrane"/>
    <property type="evidence" value="ECO:0007669"/>
    <property type="project" value="InterPro"/>
</dbReference>
<dbReference type="InterPro" id="IPR005467">
    <property type="entry name" value="His_kinase_dom"/>
</dbReference>
<dbReference type="PROSITE" id="PS50109">
    <property type="entry name" value="HIS_KIN"/>
    <property type="match status" value="1"/>
</dbReference>
<feature type="transmembrane region" description="Helical" evidence="10">
    <location>
        <begin position="380"/>
        <end position="399"/>
    </location>
</feature>
<dbReference type="InterPro" id="IPR050482">
    <property type="entry name" value="Sensor_HK_TwoCompSys"/>
</dbReference>
<comment type="catalytic activity">
    <reaction evidence="1">
        <text>ATP + protein L-histidine = ADP + protein N-phospho-L-histidine.</text>
        <dbReference type="EC" id="2.7.13.3"/>
    </reaction>
</comment>
<keyword evidence="5" id="KW-0547">Nucleotide-binding</keyword>
<keyword evidence="13" id="KW-1185">Reference proteome</keyword>
<dbReference type="GO" id="GO:0000155">
    <property type="term" value="F:phosphorelay sensor kinase activity"/>
    <property type="evidence" value="ECO:0007669"/>
    <property type="project" value="InterPro"/>
</dbReference>
<dbReference type="GO" id="GO:0005524">
    <property type="term" value="F:ATP binding"/>
    <property type="evidence" value="ECO:0007669"/>
    <property type="project" value="UniProtKB-KW"/>
</dbReference>
<name>A0A4R6TER9_9FLAO</name>
<evidence type="ECO:0000256" key="5">
    <source>
        <dbReference type="ARBA" id="ARBA00022741"/>
    </source>
</evidence>
<keyword evidence="4" id="KW-0808">Transferase</keyword>
<keyword evidence="7" id="KW-0067">ATP-binding</keyword>
<keyword evidence="10" id="KW-1133">Transmembrane helix</keyword>
<evidence type="ECO:0000256" key="6">
    <source>
        <dbReference type="ARBA" id="ARBA00022777"/>
    </source>
</evidence>
<dbReference type="SUPFAM" id="SSF48452">
    <property type="entry name" value="TPR-like"/>
    <property type="match status" value="2"/>
</dbReference>
<dbReference type="Gene3D" id="3.30.565.10">
    <property type="entry name" value="Histidine kinase-like ATPase, C-terminal domain"/>
    <property type="match status" value="1"/>
</dbReference>